<dbReference type="Proteomes" id="UP001172386">
    <property type="component" value="Unassembled WGS sequence"/>
</dbReference>
<evidence type="ECO:0000313" key="2">
    <source>
        <dbReference type="Proteomes" id="UP001172386"/>
    </source>
</evidence>
<dbReference type="EMBL" id="JAPDRQ010000107">
    <property type="protein sequence ID" value="KAJ9655009.1"/>
    <property type="molecule type" value="Genomic_DNA"/>
</dbReference>
<name>A0ACC3A3Z2_9EURO</name>
<organism evidence="1 2">
    <name type="scientific">Neophaeococcomyces mojaviensis</name>
    <dbReference type="NCBI Taxonomy" id="3383035"/>
    <lineage>
        <taxon>Eukaryota</taxon>
        <taxon>Fungi</taxon>
        <taxon>Dikarya</taxon>
        <taxon>Ascomycota</taxon>
        <taxon>Pezizomycotina</taxon>
        <taxon>Eurotiomycetes</taxon>
        <taxon>Chaetothyriomycetidae</taxon>
        <taxon>Chaetothyriales</taxon>
        <taxon>Chaetothyriales incertae sedis</taxon>
        <taxon>Neophaeococcomyces</taxon>
    </lineage>
</organism>
<keyword evidence="2" id="KW-1185">Reference proteome</keyword>
<gene>
    <name evidence="1" type="ORF">H2198_006054</name>
</gene>
<protein>
    <submittedName>
        <fullName evidence="1">Uncharacterized protein</fullName>
    </submittedName>
</protein>
<accession>A0ACC3A3Z2</accession>
<proteinExistence type="predicted"/>
<comment type="caution">
    <text evidence="1">The sequence shown here is derived from an EMBL/GenBank/DDBJ whole genome shotgun (WGS) entry which is preliminary data.</text>
</comment>
<reference evidence="1" key="1">
    <citation type="submission" date="2022-10" db="EMBL/GenBank/DDBJ databases">
        <title>Culturing micro-colonial fungi from biological soil crusts in the Mojave desert and describing Neophaeococcomyces mojavensis, and introducing the new genera and species Taxawa tesnikishii.</title>
        <authorList>
            <person name="Kurbessoian T."/>
            <person name="Stajich J.E."/>
        </authorList>
    </citation>
    <scope>NUCLEOTIDE SEQUENCE</scope>
    <source>
        <strain evidence="1">JES_112</strain>
    </source>
</reference>
<evidence type="ECO:0000313" key="1">
    <source>
        <dbReference type="EMBL" id="KAJ9655009.1"/>
    </source>
</evidence>
<sequence length="471" mass="51422">MATEAPSITRSSLRSSHFGLSQVSNSLSVKTDQARAVNLSTSTTPISHGSQRTDLLDTPPSSKTSLSLLDGTDYRPSTSKSPERRISHMARTKKLARSQQTLDPVPFPASPTFAVESTPNETTGRSRRKVKPTEKAYELHNDPSSKYYASLETDEEIQTHNGNQTASTKLMKERKRSFSEEAFKPSAPPLKRSKREQSAPSGGHSAQSELERPKPSSKRKRAMSSSSEEDYDGQSLPSSKKRKQEKTASPEIRPDEHRTKKSITKRGTKPTRNNGKGITGKDEAKPDTVIEVSDGGEVGTKSVSTNSKPEAVTESAADSQTARLVLKVQKQNNDPPQTNRRLLVTRNNSLVTIRLPSTILRQFAIPPHPSSAPAPSTATKLPTAQSDDSTGLFGFSFTSLPCKLCCLEDPAVRALAVATAIAQMSDPGAEDEEDESFDMDDFEKCLTRQCVCSGKWKPGQVYKLQYSVQPA</sequence>